<evidence type="ECO:0000313" key="3">
    <source>
        <dbReference type="EMBL" id="QUC21340.1"/>
    </source>
</evidence>
<reference evidence="3" key="1">
    <citation type="submission" date="2020-03" db="EMBL/GenBank/DDBJ databases">
        <title>A mixture of massive structural variations and highly conserved coding sequences in Ustilaginoidea virens genome.</title>
        <authorList>
            <person name="Zhang K."/>
            <person name="Zhao Z."/>
            <person name="Zhang Z."/>
            <person name="Li Y."/>
            <person name="Hsiang T."/>
            <person name="Sun W."/>
        </authorList>
    </citation>
    <scope>NUCLEOTIDE SEQUENCE</scope>
    <source>
        <strain evidence="3">UV-8b</strain>
    </source>
</reference>
<dbReference type="AlphaFoldDB" id="A0A8E5HTG7"/>
<dbReference type="PROSITE" id="PS50086">
    <property type="entry name" value="TBC_RABGAP"/>
    <property type="match status" value="1"/>
</dbReference>
<feature type="region of interest" description="Disordered" evidence="1">
    <location>
        <begin position="547"/>
        <end position="583"/>
    </location>
</feature>
<dbReference type="RefSeq" id="XP_042999013.1">
    <property type="nucleotide sequence ID" value="XM_043143080.1"/>
</dbReference>
<gene>
    <name evidence="3" type="ORF">UV8b_05583</name>
</gene>
<dbReference type="PANTHER" id="PTHR47219">
    <property type="entry name" value="RAB GTPASE-ACTIVATING PROTEIN 1-LIKE"/>
    <property type="match status" value="1"/>
</dbReference>
<feature type="compositionally biased region" description="Polar residues" evidence="1">
    <location>
        <begin position="645"/>
        <end position="665"/>
    </location>
</feature>
<feature type="region of interest" description="Disordered" evidence="1">
    <location>
        <begin position="1"/>
        <end position="133"/>
    </location>
</feature>
<evidence type="ECO:0000313" key="4">
    <source>
        <dbReference type="Proteomes" id="UP000027002"/>
    </source>
</evidence>
<dbReference type="InterPro" id="IPR000195">
    <property type="entry name" value="Rab-GAP-TBC_dom"/>
</dbReference>
<dbReference type="InterPro" id="IPR035969">
    <property type="entry name" value="Rab-GAP_TBC_sf"/>
</dbReference>
<accession>A0A8E5HTG7</accession>
<dbReference type="PANTHER" id="PTHR47219:SF20">
    <property type="entry name" value="TBC1 DOMAIN FAMILY MEMBER 2B"/>
    <property type="match status" value="1"/>
</dbReference>
<dbReference type="Proteomes" id="UP000027002">
    <property type="component" value="Chromosome 4"/>
</dbReference>
<dbReference type="Pfam" id="PF00566">
    <property type="entry name" value="RabGAP-TBC"/>
    <property type="match status" value="1"/>
</dbReference>
<dbReference type="SMART" id="SM00164">
    <property type="entry name" value="TBC"/>
    <property type="match status" value="1"/>
</dbReference>
<dbReference type="Gene3D" id="1.10.8.270">
    <property type="entry name" value="putative rabgap domain of human tbc1 domain family member 14 like domains"/>
    <property type="match status" value="1"/>
</dbReference>
<name>A0A8E5HTG7_USTVR</name>
<feature type="region of interest" description="Disordered" evidence="1">
    <location>
        <begin position="641"/>
        <end position="671"/>
    </location>
</feature>
<feature type="region of interest" description="Disordered" evidence="1">
    <location>
        <begin position="370"/>
        <end position="412"/>
    </location>
</feature>
<dbReference type="InterPro" id="IPR050302">
    <property type="entry name" value="Rab_GAP_TBC_domain"/>
</dbReference>
<organism evidence="3 4">
    <name type="scientific">Ustilaginoidea virens</name>
    <name type="common">Rice false smut fungus</name>
    <name type="synonym">Villosiclava virens</name>
    <dbReference type="NCBI Taxonomy" id="1159556"/>
    <lineage>
        <taxon>Eukaryota</taxon>
        <taxon>Fungi</taxon>
        <taxon>Dikarya</taxon>
        <taxon>Ascomycota</taxon>
        <taxon>Pezizomycotina</taxon>
        <taxon>Sordariomycetes</taxon>
        <taxon>Hypocreomycetidae</taxon>
        <taxon>Hypocreales</taxon>
        <taxon>Clavicipitaceae</taxon>
        <taxon>Ustilaginoidea</taxon>
    </lineage>
</organism>
<dbReference type="FunFam" id="1.10.472.80:FF:000046">
    <property type="entry name" value="TBC domain-containing protein"/>
    <property type="match status" value="1"/>
</dbReference>
<feature type="region of interest" description="Disordered" evidence="1">
    <location>
        <begin position="1052"/>
        <end position="1076"/>
    </location>
</feature>
<feature type="domain" description="Rab-GAP TBC" evidence="2">
    <location>
        <begin position="773"/>
        <end position="962"/>
    </location>
</feature>
<evidence type="ECO:0000256" key="1">
    <source>
        <dbReference type="SAM" id="MobiDB-lite"/>
    </source>
</evidence>
<dbReference type="OrthoDB" id="294251at2759"/>
<feature type="compositionally biased region" description="Low complexity" evidence="1">
    <location>
        <begin position="513"/>
        <end position="522"/>
    </location>
</feature>
<dbReference type="GeneID" id="66066360"/>
<dbReference type="EMBL" id="CP072756">
    <property type="protein sequence ID" value="QUC21340.1"/>
    <property type="molecule type" value="Genomic_DNA"/>
</dbReference>
<dbReference type="FunFam" id="1.10.8.270:FF:000026">
    <property type="entry name" value="TBC (Tre-2/Bub2/Cdc16) domain family"/>
    <property type="match status" value="1"/>
</dbReference>
<feature type="compositionally biased region" description="Low complexity" evidence="1">
    <location>
        <begin position="334"/>
        <end position="353"/>
    </location>
</feature>
<feature type="compositionally biased region" description="Basic and acidic residues" evidence="1">
    <location>
        <begin position="570"/>
        <end position="583"/>
    </location>
</feature>
<sequence>MDSASEAPSSSSCPLQRSLSQHSATSTRSHKSTRSSRSAALRAGRSRRLLSQPSSSASSVAASDKSLTSFPSFSPDPSCADRCAEDEEPLKNAAQEPENSSGARHVGSKSFSVVDTPMGKPSPRDALFGDAPLSQTIPGALHQADDEHIERLIGRHGAVSLVRQIAGDLAQRDAQLAAIRRRADQRERALRKIIRECGLSNMDLENRLKIVELEFRSGKRQSSHGDHGLSGLMSDAMQDSMTMRADGEGEIWTSTLRLGGNTDATIAEAGKSTLRGWKDYLWGVGTVKRATRANGDDANPTAFIRARSNMGRRPAVQEDLFTPPAEASITTNMSSSSRASSVHSAAAPERKSSTSLASLALRLVAGAAATPGAAESRGRAASASARAVPTRAGSSTSTRTAQSARSASMAAGNNPKALMAMRKTSQTPQALSSATSLGQDAWASMASSPPNHSSSLRQESYGPVELDAIVPPESQPPTLNYTYNNNRLAAGEFLTDRFGFIYDQRRKKKQQEAAAAAAAAAAAHHEGSKGSSRSELLASVRNRISPILAEDLPSPKDSVSSGARPGSPNSHEERAEEDGKPKRWQDYLKIATFPTELLSHTPRTKASTLQVLEGTGSVTPELPGAEPAKGLVITATNAGLMPPQGSATTAVDNSGTPQPSETDSTAEPPCREETEPVKILLEQLSEVHDSLQRDKTVKWNDFLRKVRAERRREGQAAVAAAAAAAEARHETPAMILPETRVANGEMIGIAGLGNKGKVGRAKWNEFKALVLGGIPVAYRAKVWSECSGAAALRVPGYFEDLVARDGHDDDPAVVGQIQMDIDRTLTDNVFFRKGPGVPKLRQLLLAYSRRNKDVGYCQGMNLIAANLLLIMPSVEDAFWVLASVIESILPHGYYDHSLMASRADQQVLRQFVSTVLPKLSGHLDSLSVELEALTFQWFLSVFTDCLCAEALFRVWDVVLCTNDGSTFLFQIALALLKLNERNLLRCDTPAGVYTYINHHMTEHAISIDGLIQAGDGLRRVVRREDVELRRSKAIQAERAMVAARDEARSSRAAAAADAGAGQGAAAAGPDEELALR</sequence>
<protein>
    <recommendedName>
        <fullName evidence="2">Rab-GAP TBC domain-containing protein</fullName>
    </recommendedName>
</protein>
<dbReference type="KEGG" id="uvi:66066360"/>
<feature type="compositionally biased region" description="Low complexity" evidence="1">
    <location>
        <begin position="1"/>
        <end position="27"/>
    </location>
</feature>
<feature type="compositionally biased region" description="Low complexity" evidence="1">
    <location>
        <begin position="35"/>
        <end position="67"/>
    </location>
</feature>
<feature type="compositionally biased region" description="Low complexity" evidence="1">
    <location>
        <begin position="1052"/>
        <end position="1068"/>
    </location>
</feature>
<proteinExistence type="predicted"/>
<evidence type="ECO:0000259" key="2">
    <source>
        <dbReference type="PROSITE" id="PS50086"/>
    </source>
</evidence>
<dbReference type="SUPFAM" id="SSF47923">
    <property type="entry name" value="Ypt/Rab-GAP domain of gyp1p"/>
    <property type="match status" value="2"/>
</dbReference>
<keyword evidence="4" id="KW-1185">Reference proteome</keyword>
<dbReference type="GO" id="GO:0005096">
    <property type="term" value="F:GTPase activator activity"/>
    <property type="evidence" value="ECO:0007669"/>
    <property type="project" value="TreeGrafter"/>
</dbReference>
<feature type="region of interest" description="Disordered" evidence="1">
    <location>
        <begin position="328"/>
        <end position="353"/>
    </location>
</feature>
<dbReference type="GO" id="GO:0031267">
    <property type="term" value="F:small GTPase binding"/>
    <property type="evidence" value="ECO:0007669"/>
    <property type="project" value="TreeGrafter"/>
</dbReference>
<feature type="compositionally biased region" description="Low complexity" evidence="1">
    <location>
        <begin position="370"/>
        <end position="411"/>
    </location>
</feature>
<dbReference type="Gene3D" id="1.10.472.80">
    <property type="entry name" value="Ypt/Rab-GAP domain of gyp1p, domain 3"/>
    <property type="match status" value="1"/>
</dbReference>
<feature type="region of interest" description="Disordered" evidence="1">
    <location>
        <begin position="513"/>
        <end position="535"/>
    </location>
</feature>